<keyword evidence="2" id="KW-1185">Reference proteome</keyword>
<dbReference type="PANTHER" id="PTHR33052">
    <property type="entry name" value="DUF4228 DOMAIN PROTEIN-RELATED"/>
    <property type="match status" value="1"/>
</dbReference>
<gene>
    <name evidence="1" type="ORF">RJ641_003378</name>
</gene>
<reference evidence="1 2" key="1">
    <citation type="submission" date="2023-12" db="EMBL/GenBank/DDBJ databases">
        <title>A high-quality genome assembly for Dillenia turbinata (Dilleniales).</title>
        <authorList>
            <person name="Chanderbali A."/>
        </authorList>
    </citation>
    <scope>NUCLEOTIDE SEQUENCE [LARGE SCALE GENOMIC DNA]</scope>
    <source>
        <strain evidence="1">LSX21</strain>
        <tissue evidence="1">Leaf</tissue>
    </source>
</reference>
<evidence type="ECO:0000313" key="2">
    <source>
        <dbReference type="Proteomes" id="UP001370490"/>
    </source>
</evidence>
<accession>A0AAN8VC83</accession>
<evidence type="ECO:0000313" key="1">
    <source>
        <dbReference type="EMBL" id="KAK6931585.1"/>
    </source>
</evidence>
<dbReference type="EMBL" id="JBAMMX010000011">
    <property type="protein sequence ID" value="KAK6931585.1"/>
    <property type="molecule type" value="Genomic_DNA"/>
</dbReference>
<name>A0AAN8VC83_9MAGN</name>
<protein>
    <submittedName>
        <fullName evidence="1">PADRE domain</fullName>
    </submittedName>
</protein>
<dbReference type="InterPro" id="IPR025322">
    <property type="entry name" value="PADRE_dom"/>
</dbReference>
<proteinExistence type="predicted"/>
<sequence>MGNYMSCTRPMLPAIKNSKAARVILPTGEIRHFREPISAAELMLEFPSFFLVNSQSLNTGRRFSPLNADEDLEFGNVYIMFPMKRLNSVITAADVALLLIVENSTGKRISGANMRISPEYEVNRESPAAETSPRMSLEEVEGFPYRLSVCRSRKPALETISEEPIRSR</sequence>
<organism evidence="1 2">
    <name type="scientific">Dillenia turbinata</name>
    <dbReference type="NCBI Taxonomy" id="194707"/>
    <lineage>
        <taxon>Eukaryota</taxon>
        <taxon>Viridiplantae</taxon>
        <taxon>Streptophyta</taxon>
        <taxon>Embryophyta</taxon>
        <taxon>Tracheophyta</taxon>
        <taxon>Spermatophyta</taxon>
        <taxon>Magnoliopsida</taxon>
        <taxon>eudicotyledons</taxon>
        <taxon>Gunneridae</taxon>
        <taxon>Pentapetalae</taxon>
        <taxon>Dilleniales</taxon>
        <taxon>Dilleniaceae</taxon>
        <taxon>Dillenia</taxon>
    </lineage>
</organism>
<dbReference type="Proteomes" id="UP001370490">
    <property type="component" value="Unassembled WGS sequence"/>
</dbReference>
<dbReference type="Pfam" id="PF14009">
    <property type="entry name" value="PADRE"/>
    <property type="match status" value="1"/>
</dbReference>
<comment type="caution">
    <text evidence="1">The sequence shown here is derived from an EMBL/GenBank/DDBJ whole genome shotgun (WGS) entry which is preliminary data.</text>
</comment>
<dbReference type="AlphaFoldDB" id="A0AAN8VC83"/>